<feature type="transmembrane region" description="Helical" evidence="8">
    <location>
        <begin position="281"/>
        <end position="300"/>
    </location>
</feature>
<feature type="domain" description="DOMON" evidence="10">
    <location>
        <begin position="53"/>
        <end position="169"/>
    </location>
</feature>
<evidence type="ECO:0000259" key="11">
    <source>
        <dbReference type="PROSITE" id="PS50939"/>
    </source>
</evidence>
<accession>A0A8T2UYA5</accession>
<dbReference type="InterPro" id="IPR005018">
    <property type="entry name" value="DOMON_domain"/>
</dbReference>
<evidence type="ECO:0000259" key="10">
    <source>
        <dbReference type="PROSITE" id="PS50836"/>
    </source>
</evidence>
<keyword evidence="2" id="KW-0813">Transport</keyword>
<evidence type="ECO:0000256" key="2">
    <source>
        <dbReference type="ARBA" id="ARBA00022448"/>
    </source>
</evidence>
<dbReference type="PANTHER" id="PTHR23130:SF171">
    <property type="entry name" value="OS01G0895300 PROTEIN"/>
    <property type="match status" value="1"/>
</dbReference>
<dbReference type="InterPro" id="IPR006593">
    <property type="entry name" value="Cyt_b561/ferric_Rdtase_TM"/>
</dbReference>
<dbReference type="InterPro" id="IPR045266">
    <property type="entry name" value="DOH_DOMON"/>
</dbReference>
<dbReference type="PANTHER" id="PTHR23130">
    <property type="entry name" value="CYTOCHROME B561 AND DOMON DOMAIN-CONTAINING PROTEIN"/>
    <property type="match status" value="1"/>
</dbReference>
<dbReference type="PROSITE" id="PS50836">
    <property type="entry name" value="DOMON"/>
    <property type="match status" value="1"/>
</dbReference>
<evidence type="ECO:0000256" key="1">
    <source>
        <dbReference type="ARBA" id="ARBA00004370"/>
    </source>
</evidence>
<evidence type="ECO:0000256" key="6">
    <source>
        <dbReference type="ARBA" id="ARBA00022989"/>
    </source>
</evidence>
<dbReference type="OrthoDB" id="19261at2759"/>
<keyword evidence="5" id="KW-0249">Electron transport</keyword>
<dbReference type="SMART" id="SM00665">
    <property type="entry name" value="B561"/>
    <property type="match status" value="1"/>
</dbReference>
<feature type="signal peptide" evidence="9">
    <location>
        <begin position="1"/>
        <end position="18"/>
    </location>
</feature>
<dbReference type="AlphaFoldDB" id="A0A8T2UYA5"/>
<keyword evidence="7 8" id="KW-0472">Membrane</keyword>
<gene>
    <name evidence="12" type="ORF">KP509_04G015900</name>
</gene>
<dbReference type="OMA" id="WFYTHLA"/>
<evidence type="ECO:0000256" key="8">
    <source>
        <dbReference type="SAM" id="Phobius"/>
    </source>
</evidence>
<dbReference type="PROSITE" id="PS50939">
    <property type="entry name" value="CYTOCHROME_B561"/>
    <property type="match status" value="1"/>
</dbReference>
<evidence type="ECO:0000256" key="5">
    <source>
        <dbReference type="ARBA" id="ARBA00022982"/>
    </source>
</evidence>
<feature type="chain" id="PRO_5035718651" description="Cytochrome b561 and DOMON domain-containing protein" evidence="9">
    <location>
        <begin position="19"/>
        <end position="396"/>
    </location>
</feature>
<dbReference type="Pfam" id="PF03188">
    <property type="entry name" value="Cytochrom_B561"/>
    <property type="match status" value="1"/>
</dbReference>
<feature type="transmembrane region" description="Helical" evidence="8">
    <location>
        <begin position="220"/>
        <end position="237"/>
    </location>
</feature>
<keyword evidence="4 9" id="KW-0732">Signal</keyword>
<dbReference type="GO" id="GO:0016020">
    <property type="term" value="C:membrane"/>
    <property type="evidence" value="ECO:0007669"/>
    <property type="project" value="UniProtKB-SubCell"/>
</dbReference>
<name>A0A8T2UYA5_CERRI</name>
<evidence type="ECO:0000313" key="12">
    <source>
        <dbReference type="EMBL" id="KAH7438464.1"/>
    </source>
</evidence>
<protein>
    <recommendedName>
        <fullName evidence="14">Cytochrome b561 and DOMON domain-containing protein</fullName>
    </recommendedName>
</protein>
<feature type="transmembrane region" description="Helical" evidence="8">
    <location>
        <begin position="312"/>
        <end position="334"/>
    </location>
</feature>
<dbReference type="Proteomes" id="UP000825935">
    <property type="component" value="Chromosome 4"/>
</dbReference>
<feature type="domain" description="Cytochrome b561" evidence="11">
    <location>
        <begin position="178"/>
        <end position="369"/>
    </location>
</feature>
<reference evidence="12" key="1">
    <citation type="submission" date="2021-08" db="EMBL/GenBank/DDBJ databases">
        <title>WGS assembly of Ceratopteris richardii.</title>
        <authorList>
            <person name="Marchant D.B."/>
            <person name="Chen G."/>
            <person name="Jenkins J."/>
            <person name="Shu S."/>
            <person name="Leebens-Mack J."/>
            <person name="Grimwood J."/>
            <person name="Schmutz J."/>
            <person name="Soltis P."/>
            <person name="Soltis D."/>
            <person name="Chen Z.-H."/>
        </authorList>
    </citation>
    <scope>NUCLEOTIDE SEQUENCE</scope>
    <source>
        <strain evidence="12">Whitten #5841</strain>
        <tissue evidence="12">Leaf</tissue>
    </source>
</reference>
<dbReference type="CDD" id="cd08760">
    <property type="entry name" value="Cyt_b561_FRRS1_like"/>
    <property type="match status" value="1"/>
</dbReference>
<dbReference type="CDD" id="cd09631">
    <property type="entry name" value="DOMON_DOH"/>
    <property type="match status" value="1"/>
</dbReference>
<dbReference type="EMBL" id="CM035409">
    <property type="protein sequence ID" value="KAH7438464.1"/>
    <property type="molecule type" value="Genomic_DNA"/>
</dbReference>
<evidence type="ECO:0008006" key="14">
    <source>
        <dbReference type="Google" id="ProtNLM"/>
    </source>
</evidence>
<comment type="caution">
    <text evidence="12">The sequence shown here is derived from an EMBL/GenBank/DDBJ whole genome shotgun (WGS) entry which is preliminary data.</text>
</comment>
<keyword evidence="3 8" id="KW-0812">Transmembrane</keyword>
<sequence>MADHGMFFLALFLTRALGIAAVLSPDDCSQAVRIPELSFSPSPLSCSVVWSRFNFILRHYYNESIQRMSFILSVNFASNWFAMGFSPTGAMIGSSALVGYISPEGGDGVVKQYYLAGKTSDQVFVHQGNLSIVPNTEVVTLHNQTMYMAFQVDMETVLTKSKKVIYAYGYSGIYPNSSGYIEGPHRATFETSLDFSTGSSIAVASDPITKLIRIHGTVSIVAWQFVVSLGAFIARYGRGWGSVCFRIHVISQVAGYLLGIAGAAIAIQFTRQLSGVVWHNHRIFGIVIIVMASMQVLAICARPKAESKYRNAWMLCHVNLGRVLLLCATVNALIGLNLANNDALLMALYIVTVSITVLAFLIFEILHQRRIKSNRQVSAQSSTTKGISNYEMMQKM</sequence>
<keyword evidence="13" id="KW-1185">Reference proteome</keyword>
<evidence type="ECO:0000256" key="3">
    <source>
        <dbReference type="ARBA" id="ARBA00022692"/>
    </source>
</evidence>
<dbReference type="SMART" id="SM00664">
    <property type="entry name" value="DoH"/>
    <property type="match status" value="1"/>
</dbReference>
<comment type="subcellular location">
    <subcellularLocation>
        <location evidence="1">Membrane</location>
    </subcellularLocation>
</comment>
<evidence type="ECO:0000256" key="9">
    <source>
        <dbReference type="SAM" id="SignalP"/>
    </source>
</evidence>
<organism evidence="12 13">
    <name type="scientific">Ceratopteris richardii</name>
    <name type="common">Triangle waterfern</name>
    <dbReference type="NCBI Taxonomy" id="49495"/>
    <lineage>
        <taxon>Eukaryota</taxon>
        <taxon>Viridiplantae</taxon>
        <taxon>Streptophyta</taxon>
        <taxon>Embryophyta</taxon>
        <taxon>Tracheophyta</taxon>
        <taxon>Polypodiopsida</taxon>
        <taxon>Polypodiidae</taxon>
        <taxon>Polypodiales</taxon>
        <taxon>Pteridineae</taxon>
        <taxon>Pteridaceae</taxon>
        <taxon>Parkerioideae</taxon>
        <taxon>Ceratopteris</taxon>
    </lineage>
</organism>
<evidence type="ECO:0000313" key="13">
    <source>
        <dbReference type="Proteomes" id="UP000825935"/>
    </source>
</evidence>
<evidence type="ECO:0000256" key="7">
    <source>
        <dbReference type="ARBA" id="ARBA00023136"/>
    </source>
</evidence>
<dbReference type="Gene3D" id="1.20.120.1770">
    <property type="match status" value="1"/>
</dbReference>
<evidence type="ECO:0000256" key="4">
    <source>
        <dbReference type="ARBA" id="ARBA00022729"/>
    </source>
</evidence>
<proteinExistence type="predicted"/>
<feature type="transmembrane region" description="Helical" evidence="8">
    <location>
        <begin position="249"/>
        <end position="269"/>
    </location>
</feature>
<keyword evidence="6 8" id="KW-1133">Transmembrane helix</keyword>
<feature type="transmembrane region" description="Helical" evidence="8">
    <location>
        <begin position="346"/>
        <end position="366"/>
    </location>
</feature>